<protein>
    <submittedName>
        <fullName evidence="3">Uncharacterized protein</fullName>
    </submittedName>
</protein>
<proteinExistence type="predicted"/>
<dbReference type="InterPro" id="IPR016163">
    <property type="entry name" value="Ald_DH_C"/>
</dbReference>
<evidence type="ECO:0000313" key="3">
    <source>
        <dbReference type="EMBL" id="KAF3527214.1"/>
    </source>
</evidence>
<evidence type="ECO:0000256" key="1">
    <source>
        <dbReference type="ARBA" id="ARBA00023002"/>
    </source>
</evidence>
<comment type="caution">
    <text evidence="3">The sequence shown here is derived from an EMBL/GenBank/DDBJ whole genome shotgun (WGS) entry which is preliminary data.</text>
</comment>
<feature type="compositionally biased region" description="Basic and acidic residues" evidence="2">
    <location>
        <begin position="132"/>
        <end position="141"/>
    </location>
</feature>
<gene>
    <name evidence="3" type="ORF">DY000_02042986</name>
</gene>
<feature type="region of interest" description="Disordered" evidence="2">
    <location>
        <begin position="114"/>
        <end position="156"/>
    </location>
</feature>
<sequence length="279" mass="31144">MEGTAGKSMLPQVREKGGSNLEAGYLQLPASQRIANHSKNHKHGLTNQPDIDIHQRHEAMRLSGDAVVRFKTRRLSPSSPSLGHSTLELSQGEKLGEGERHNDGTSNFEASKPLVTRQWPKQHHTLPPEQPQSRRETRPFKDSTCFPRRPPEETKTKRVIGVASNPHLRLRGLPDEPRAAKPRNLTRSKKDLLDKVAGANLEVLLIYSSLDYALVEQSFASSLIETLKPMIRSFFGENPKESGCLSRIVTKKHFQRLARLLNDPGVQASIVYGGSTIFL</sequence>
<keyword evidence="4" id="KW-1185">Reference proteome</keyword>
<organism evidence="3 4">
    <name type="scientific">Brassica cretica</name>
    <name type="common">Mustard</name>
    <dbReference type="NCBI Taxonomy" id="69181"/>
    <lineage>
        <taxon>Eukaryota</taxon>
        <taxon>Viridiplantae</taxon>
        <taxon>Streptophyta</taxon>
        <taxon>Embryophyta</taxon>
        <taxon>Tracheophyta</taxon>
        <taxon>Spermatophyta</taxon>
        <taxon>Magnoliopsida</taxon>
        <taxon>eudicotyledons</taxon>
        <taxon>Gunneridae</taxon>
        <taxon>Pentapetalae</taxon>
        <taxon>rosids</taxon>
        <taxon>malvids</taxon>
        <taxon>Brassicales</taxon>
        <taxon>Brassicaceae</taxon>
        <taxon>Brassiceae</taxon>
        <taxon>Brassica</taxon>
    </lineage>
</organism>
<dbReference type="SUPFAM" id="SSF53720">
    <property type="entry name" value="ALDH-like"/>
    <property type="match status" value="1"/>
</dbReference>
<dbReference type="Proteomes" id="UP000266723">
    <property type="component" value="Unassembled WGS sequence"/>
</dbReference>
<dbReference type="Gene3D" id="3.40.309.10">
    <property type="entry name" value="Aldehyde Dehydrogenase, Chain A, domain 2"/>
    <property type="match status" value="1"/>
</dbReference>
<evidence type="ECO:0000256" key="2">
    <source>
        <dbReference type="SAM" id="MobiDB-lite"/>
    </source>
</evidence>
<dbReference type="InterPro" id="IPR012394">
    <property type="entry name" value="Aldehyde_DH_NAD(P)"/>
</dbReference>
<dbReference type="PANTHER" id="PTHR43570:SF31">
    <property type="entry name" value="ALDEHYDE DEHYDROGENASE"/>
    <property type="match status" value="1"/>
</dbReference>
<keyword evidence="1" id="KW-0560">Oxidoreductase</keyword>
<dbReference type="EMBL" id="QGKV02001507">
    <property type="protein sequence ID" value="KAF3527214.1"/>
    <property type="molecule type" value="Genomic_DNA"/>
</dbReference>
<dbReference type="InterPro" id="IPR016161">
    <property type="entry name" value="Ald_DH/histidinol_DH"/>
</dbReference>
<name>A0ABQ7B3U4_BRACR</name>
<reference evidence="3 4" key="1">
    <citation type="journal article" date="2020" name="BMC Genomics">
        <title>Intraspecific diversification of the crop wild relative Brassica cretica Lam. using demographic model selection.</title>
        <authorList>
            <person name="Kioukis A."/>
            <person name="Michalopoulou V.A."/>
            <person name="Briers L."/>
            <person name="Pirintsos S."/>
            <person name="Studholme D.J."/>
            <person name="Pavlidis P."/>
            <person name="Sarris P.F."/>
        </authorList>
    </citation>
    <scope>NUCLEOTIDE SEQUENCE [LARGE SCALE GENOMIC DNA]</scope>
    <source>
        <strain evidence="4">cv. PFS-1207/04</strain>
    </source>
</reference>
<accession>A0ABQ7B3U4</accession>
<feature type="region of interest" description="Disordered" evidence="2">
    <location>
        <begin position="1"/>
        <end position="24"/>
    </location>
</feature>
<evidence type="ECO:0000313" key="4">
    <source>
        <dbReference type="Proteomes" id="UP000266723"/>
    </source>
</evidence>
<dbReference type="PANTHER" id="PTHR43570">
    <property type="entry name" value="ALDEHYDE DEHYDROGENASE"/>
    <property type="match status" value="1"/>
</dbReference>